<evidence type="ECO:0000313" key="3">
    <source>
        <dbReference type="Proteomes" id="UP001303046"/>
    </source>
</evidence>
<reference evidence="2 3" key="1">
    <citation type="submission" date="2023-08" db="EMBL/GenBank/DDBJ databases">
        <title>A Necator americanus chromosomal reference genome.</title>
        <authorList>
            <person name="Ilik V."/>
            <person name="Petrzelkova K.J."/>
            <person name="Pardy F."/>
            <person name="Fuh T."/>
            <person name="Niatou-Singa F.S."/>
            <person name="Gouil Q."/>
            <person name="Baker L."/>
            <person name="Ritchie M.E."/>
            <person name="Jex A.R."/>
            <person name="Gazzola D."/>
            <person name="Li H."/>
            <person name="Toshio Fujiwara R."/>
            <person name="Zhan B."/>
            <person name="Aroian R.V."/>
            <person name="Pafco B."/>
            <person name="Schwarz E.M."/>
        </authorList>
    </citation>
    <scope>NUCLEOTIDE SEQUENCE [LARGE SCALE GENOMIC DNA]</scope>
    <source>
        <strain evidence="2 3">Aroian</strain>
        <tissue evidence="2">Whole animal</tissue>
    </source>
</reference>
<organism evidence="2 3">
    <name type="scientific">Necator americanus</name>
    <name type="common">Human hookworm</name>
    <dbReference type="NCBI Taxonomy" id="51031"/>
    <lineage>
        <taxon>Eukaryota</taxon>
        <taxon>Metazoa</taxon>
        <taxon>Ecdysozoa</taxon>
        <taxon>Nematoda</taxon>
        <taxon>Chromadorea</taxon>
        <taxon>Rhabditida</taxon>
        <taxon>Rhabditina</taxon>
        <taxon>Rhabditomorpha</taxon>
        <taxon>Strongyloidea</taxon>
        <taxon>Ancylostomatidae</taxon>
        <taxon>Bunostominae</taxon>
        <taxon>Necator</taxon>
    </lineage>
</organism>
<dbReference type="EMBL" id="JAVFWL010000004">
    <property type="protein sequence ID" value="KAK6752001.1"/>
    <property type="molecule type" value="Genomic_DNA"/>
</dbReference>
<dbReference type="Pfam" id="PF00646">
    <property type="entry name" value="F-box"/>
    <property type="match status" value="1"/>
</dbReference>
<dbReference type="PROSITE" id="PS50181">
    <property type="entry name" value="FBOX"/>
    <property type="match status" value="1"/>
</dbReference>
<dbReference type="SUPFAM" id="SSF81383">
    <property type="entry name" value="F-box domain"/>
    <property type="match status" value="1"/>
</dbReference>
<gene>
    <name evidence="2" type="primary">Necator_chrIV.g16726</name>
    <name evidence="2" type="ORF">RB195_003429</name>
</gene>
<dbReference type="InterPro" id="IPR036047">
    <property type="entry name" value="F-box-like_dom_sf"/>
</dbReference>
<keyword evidence="3" id="KW-1185">Reference proteome</keyword>
<dbReference type="InterPro" id="IPR001810">
    <property type="entry name" value="F-box_dom"/>
</dbReference>
<proteinExistence type="predicted"/>
<accession>A0ABR1DNH8</accession>
<evidence type="ECO:0000313" key="2">
    <source>
        <dbReference type="EMBL" id="KAK6752001.1"/>
    </source>
</evidence>
<feature type="domain" description="F-box" evidence="1">
    <location>
        <begin position="6"/>
        <end position="58"/>
    </location>
</feature>
<comment type="caution">
    <text evidence="2">The sequence shown here is derived from an EMBL/GenBank/DDBJ whole genome shotgun (WGS) entry which is preliminary data.</text>
</comment>
<sequence>MGGCDQFPFFALPQELQLEVLRKMKVKDVLAVRLSCSAMNNLIELHRLSLPHRTFHYVELHPVMDDETHITYDEETFVRLFKNGKIRGLTISYMEVTDEFVKSMERAFRKHRILVQRLGLDYCRISADPSLFVRLLDTMKISELSIINTITVNERFAHDLTETATVKRLERFGVLLPTEICDNYLADCRNEWLAVVGTNITATAVNQFVTEWIEGRRSFQYLALEFPEPVDLAEILYNVDFNIENQRIMIRNKCGEERKVTVFDKYIQIYSDKAIKQKK</sequence>
<dbReference type="Proteomes" id="UP001303046">
    <property type="component" value="Unassembled WGS sequence"/>
</dbReference>
<name>A0ABR1DNH8_NECAM</name>
<evidence type="ECO:0000259" key="1">
    <source>
        <dbReference type="PROSITE" id="PS50181"/>
    </source>
</evidence>
<protein>
    <recommendedName>
        <fullName evidence="1">F-box domain-containing protein</fullName>
    </recommendedName>
</protein>